<dbReference type="InterPro" id="IPR008972">
    <property type="entry name" value="Cupredoxin"/>
</dbReference>
<feature type="domain" description="Plastocyanin-like" evidence="7">
    <location>
        <begin position="257"/>
        <end position="413"/>
    </location>
</feature>
<dbReference type="AlphaFoldDB" id="A0A448YJE1"/>
<dbReference type="PROSITE" id="PS00080">
    <property type="entry name" value="MULTICOPPER_OXIDASE2"/>
    <property type="match status" value="1"/>
</dbReference>
<dbReference type="Proteomes" id="UP000290900">
    <property type="component" value="Unassembled WGS sequence"/>
</dbReference>
<dbReference type="OrthoDB" id="2121828at2759"/>
<protein>
    <submittedName>
        <fullName evidence="10">DEKNAAC102003</fullName>
    </submittedName>
</protein>
<keyword evidence="2" id="KW-0406">Ion transport</keyword>
<feature type="domain" description="Plastocyanin-like" evidence="9">
    <location>
        <begin position="133"/>
        <end position="244"/>
    </location>
</feature>
<dbReference type="CDD" id="cd13886">
    <property type="entry name" value="CuRO_2_MCO_like_1"/>
    <property type="match status" value="1"/>
</dbReference>
<keyword evidence="4" id="KW-0560">Oxidoreductase</keyword>
<keyword evidence="6" id="KW-0472">Membrane</keyword>
<accession>A0A448YJE1</accession>
<evidence type="ECO:0000256" key="6">
    <source>
        <dbReference type="SAM" id="Phobius"/>
    </source>
</evidence>
<evidence type="ECO:0000256" key="3">
    <source>
        <dbReference type="ARBA" id="ARBA00022723"/>
    </source>
</evidence>
<evidence type="ECO:0000256" key="1">
    <source>
        <dbReference type="ARBA" id="ARBA00010609"/>
    </source>
</evidence>
<dbReference type="PROSITE" id="PS00079">
    <property type="entry name" value="MULTICOPPER_OXIDASE1"/>
    <property type="match status" value="1"/>
</dbReference>
<evidence type="ECO:0000256" key="4">
    <source>
        <dbReference type="ARBA" id="ARBA00023002"/>
    </source>
</evidence>
<dbReference type="Gene3D" id="2.60.40.420">
    <property type="entry name" value="Cupredoxins - blue copper proteins"/>
    <property type="match status" value="3"/>
</dbReference>
<dbReference type="InterPro" id="IPR011706">
    <property type="entry name" value="Cu-oxidase_C"/>
</dbReference>
<keyword evidence="6" id="KW-1133">Transmembrane helix</keyword>
<keyword evidence="2" id="KW-0410">Iron transport</keyword>
<evidence type="ECO:0000256" key="5">
    <source>
        <dbReference type="ARBA" id="ARBA00023008"/>
    </source>
</evidence>
<dbReference type="InterPro" id="IPR033138">
    <property type="entry name" value="Cu_oxidase_CS"/>
</dbReference>
<evidence type="ECO:0000259" key="9">
    <source>
        <dbReference type="Pfam" id="PF07732"/>
    </source>
</evidence>
<evidence type="ECO:0000259" key="7">
    <source>
        <dbReference type="Pfam" id="PF00394"/>
    </source>
</evidence>
<dbReference type="InterPro" id="IPR002355">
    <property type="entry name" value="Cu_oxidase_Cu_BS"/>
</dbReference>
<feature type="domain" description="Plastocyanin-like" evidence="8">
    <location>
        <begin position="509"/>
        <end position="623"/>
    </location>
</feature>
<keyword evidence="2" id="KW-0813">Transport</keyword>
<dbReference type="STRING" id="13370.A0A448YJE1"/>
<sequence length="647" mass="73667">MASSKKVEDIELQEPFVAIREDRESSIPPKKPLFKRKLFWLILVPITFLLLAGGCIVEYQKSHIEELAPAAPAKMGPVIRRGTDSVNKDDSNGNDDWRLDSANYTMDLPKWRADYGETKERHYYFNVTQLVEVKANNAVRNLTVINGHYPGPLVEANSGDTIYLHVQNQLKNDPVSIHCHGMFYPENPFDDGAVSINNCPIPPGGSYTYKVPTSKNQSGTYWYHSHWGTQYADGVFGPLVLHSPDEDSKLDYYDTDRVLVINDYYHDDASTYLSDYLAPGNENSEPIPDDGLIDGVYSQSASYMVPSGFEAFNEALYFDPNSKHRLRVLNAGMFAPFLFSIDDHQLTIIEADGTLVEPKEEDSVALSVAQRYSFFIECKGDLGTNYWIHARFNSFCFTEPANFDTDVRSILSYTGVFTIPEDQQTWTYDGGNPNCLDYDQTKLKTLDQTVPLNSNGSSRPDVIVNLDVSFMIGAYQLDKAYFNQYTWQAFPNTSTMYESLFNDDFETTDVENYVEDQYILNFDKRGQIVDFVINNYDDGAHPLHLHGHKFWLIATSSTGTFSDDMYDDESNLNLKNPILRDDVNVAPYGYAVFRFVVENPGVWPFHCHIGWHMEAGLLLQIQELRSEFSQYTLPDGWKDACDYDFSE</sequence>
<dbReference type="GO" id="GO:0016491">
    <property type="term" value="F:oxidoreductase activity"/>
    <property type="evidence" value="ECO:0007669"/>
    <property type="project" value="UniProtKB-KW"/>
</dbReference>
<evidence type="ECO:0000313" key="10">
    <source>
        <dbReference type="EMBL" id="VEU21065.1"/>
    </source>
</evidence>
<dbReference type="CDD" id="cd13910">
    <property type="entry name" value="CuRO_3_MCO_like_4"/>
    <property type="match status" value="1"/>
</dbReference>
<gene>
    <name evidence="10" type="ORF">BRENAR_LOCUS1800</name>
</gene>
<organism evidence="10 11">
    <name type="scientific">Brettanomyces naardenensis</name>
    <name type="common">Yeast</name>
    <dbReference type="NCBI Taxonomy" id="13370"/>
    <lineage>
        <taxon>Eukaryota</taxon>
        <taxon>Fungi</taxon>
        <taxon>Dikarya</taxon>
        <taxon>Ascomycota</taxon>
        <taxon>Saccharomycotina</taxon>
        <taxon>Pichiomycetes</taxon>
        <taxon>Pichiales</taxon>
        <taxon>Pichiaceae</taxon>
        <taxon>Brettanomyces</taxon>
    </lineage>
</organism>
<proteinExistence type="inferred from homology"/>
<keyword evidence="2" id="KW-0408">Iron</keyword>
<dbReference type="Pfam" id="PF00394">
    <property type="entry name" value="Cu-oxidase"/>
    <property type="match status" value="1"/>
</dbReference>
<keyword evidence="11" id="KW-1185">Reference proteome</keyword>
<dbReference type="PANTHER" id="PTHR11709:SF414">
    <property type="entry name" value="ADR239WP"/>
    <property type="match status" value="1"/>
</dbReference>
<name>A0A448YJE1_BRENA</name>
<keyword evidence="5" id="KW-0186">Copper</keyword>
<dbReference type="InterPro" id="IPR011707">
    <property type="entry name" value="Cu-oxidase-like_N"/>
</dbReference>
<dbReference type="FunFam" id="2.60.40.420:FF:000045">
    <property type="entry name" value="Laccase 2"/>
    <property type="match status" value="1"/>
</dbReference>
<dbReference type="GO" id="GO:0005507">
    <property type="term" value="F:copper ion binding"/>
    <property type="evidence" value="ECO:0007669"/>
    <property type="project" value="InterPro"/>
</dbReference>
<dbReference type="InterPro" id="IPR001117">
    <property type="entry name" value="Cu-oxidase_2nd"/>
</dbReference>
<dbReference type="Pfam" id="PF07732">
    <property type="entry name" value="Cu-oxidase_3"/>
    <property type="match status" value="1"/>
</dbReference>
<comment type="similarity">
    <text evidence="1">Belongs to the multicopper oxidase family.</text>
</comment>
<keyword evidence="6" id="KW-0812">Transmembrane</keyword>
<dbReference type="InParanoid" id="A0A448YJE1"/>
<keyword evidence="3" id="KW-0479">Metal-binding</keyword>
<feature type="transmembrane region" description="Helical" evidence="6">
    <location>
        <begin position="38"/>
        <end position="59"/>
    </location>
</feature>
<dbReference type="EMBL" id="CAACVR010000009">
    <property type="protein sequence ID" value="VEU21065.1"/>
    <property type="molecule type" value="Genomic_DNA"/>
</dbReference>
<evidence type="ECO:0000313" key="11">
    <source>
        <dbReference type="Proteomes" id="UP000290900"/>
    </source>
</evidence>
<reference evidence="10 11" key="1">
    <citation type="submission" date="2018-12" db="EMBL/GenBank/DDBJ databases">
        <authorList>
            <person name="Tiukova I."/>
            <person name="Dainat J."/>
        </authorList>
    </citation>
    <scope>NUCLEOTIDE SEQUENCE [LARGE SCALE GENOMIC DNA]</scope>
</reference>
<dbReference type="Pfam" id="PF07731">
    <property type="entry name" value="Cu-oxidase_2"/>
    <property type="match status" value="1"/>
</dbReference>
<evidence type="ECO:0000259" key="8">
    <source>
        <dbReference type="Pfam" id="PF07731"/>
    </source>
</evidence>
<dbReference type="InterPro" id="IPR045087">
    <property type="entry name" value="Cu-oxidase_fam"/>
</dbReference>
<dbReference type="SUPFAM" id="SSF49503">
    <property type="entry name" value="Cupredoxins"/>
    <property type="match status" value="3"/>
</dbReference>
<dbReference type="GO" id="GO:0006826">
    <property type="term" value="P:iron ion transport"/>
    <property type="evidence" value="ECO:0007669"/>
    <property type="project" value="UniProtKB-KW"/>
</dbReference>
<evidence type="ECO:0000256" key="2">
    <source>
        <dbReference type="ARBA" id="ARBA00022496"/>
    </source>
</evidence>
<dbReference type="PANTHER" id="PTHR11709">
    <property type="entry name" value="MULTI-COPPER OXIDASE"/>
    <property type="match status" value="1"/>
</dbReference>